<comment type="caution">
    <text evidence="1">The sequence shown here is derived from an EMBL/GenBank/DDBJ whole genome shotgun (WGS) entry which is preliminary data.</text>
</comment>
<sequence>MFATNIELSLLAESDTWYSDGNFSLAPEFFIQLYVIRVQKKSVFVTAIYCKCEKLKKPHYDKWVFLSFVSVDSTHRILQKISLETIYKEDSEFRKYCGMIDSLAFLPLDKVLDGLTRLKENIPPHAENLLFYFYYYYVNGTYRLVGTASFLRLRKIPSIFPPSTWNVHELTLKDRHHTNNTTEGWNNRFSKLCCHKHPTIWNLIKKIKRKFLK</sequence>
<accession>A0A6G0UAR7</accession>
<keyword evidence="2" id="KW-1185">Reference proteome</keyword>
<evidence type="ECO:0000313" key="1">
    <source>
        <dbReference type="EMBL" id="KAE9545336.1"/>
    </source>
</evidence>
<dbReference type="Proteomes" id="UP000475862">
    <property type="component" value="Unassembled WGS sequence"/>
</dbReference>
<dbReference type="OrthoDB" id="6621495at2759"/>
<dbReference type="EMBL" id="VYZN01000001">
    <property type="protein sequence ID" value="KAE9545336.1"/>
    <property type="molecule type" value="Genomic_DNA"/>
</dbReference>
<proteinExistence type="predicted"/>
<organism evidence="1 2">
    <name type="scientific">Aphis glycines</name>
    <name type="common">Soybean aphid</name>
    <dbReference type="NCBI Taxonomy" id="307491"/>
    <lineage>
        <taxon>Eukaryota</taxon>
        <taxon>Metazoa</taxon>
        <taxon>Ecdysozoa</taxon>
        <taxon>Arthropoda</taxon>
        <taxon>Hexapoda</taxon>
        <taxon>Insecta</taxon>
        <taxon>Pterygota</taxon>
        <taxon>Neoptera</taxon>
        <taxon>Paraneoptera</taxon>
        <taxon>Hemiptera</taxon>
        <taxon>Sternorrhyncha</taxon>
        <taxon>Aphidomorpha</taxon>
        <taxon>Aphidoidea</taxon>
        <taxon>Aphididae</taxon>
        <taxon>Aphidini</taxon>
        <taxon>Aphis</taxon>
        <taxon>Aphis</taxon>
    </lineage>
</organism>
<protein>
    <submittedName>
        <fullName evidence="1">Uncharacterized protein</fullName>
    </submittedName>
</protein>
<dbReference type="AlphaFoldDB" id="A0A6G0UAR7"/>
<name>A0A6G0UAR7_APHGL</name>
<reference evidence="1 2" key="1">
    <citation type="submission" date="2019-08" db="EMBL/GenBank/DDBJ databases">
        <title>The genome of the soybean aphid Biotype 1, its phylome, world population structure and adaptation to the North American continent.</title>
        <authorList>
            <person name="Giordano R."/>
            <person name="Donthu R.K."/>
            <person name="Hernandez A.G."/>
            <person name="Wright C.L."/>
            <person name="Zimin A.V."/>
        </authorList>
    </citation>
    <scope>NUCLEOTIDE SEQUENCE [LARGE SCALE GENOMIC DNA]</scope>
    <source>
        <tissue evidence="1">Whole aphids</tissue>
    </source>
</reference>
<evidence type="ECO:0000313" key="2">
    <source>
        <dbReference type="Proteomes" id="UP000475862"/>
    </source>
</evidence>
<gene>
    <name evidence="1" type="ORF">AGLY_000879</name>
</gene>